<evidence type="ECO:0000256" key="9">
    <source>
        <dbReference type="ARBA" id="ARBA00023235"/>
    </source>
</evidence>
<keyword evidence="8" id="KW-0106">Calcium</keyword>
<dbReference type="PIRSF" id="PIRSF005096">
    <property type="entry name" value="GALM"/>
    <property type="match status" value="1"/>
</dbReference>
<dbReference type="InterPro" id="IPR011013">
    <property type="entry name" value="Gal_mutarotase_sf_dom"/>
</dbReference>
<evidence type="ECO:0000256" key="7">
    <source>
        <dbReference type="ARBA" id="ARBA00014165"/>
    </source>
</evidence>
<keyword evidence="10 11" id="KW-0119">Carbohydrate metabolism</keyword>
<comment type="similarity">
    <text evidence="4 11">Belongs to the aldose epimerase family.</text>
</comment>
<evidence type="ECO:0000313" key="15">
    <source>
        <dbReference type="EMBL" id="MBK0369375.1"/>
    </source>
</evidence>
<evidence type="ECO:0000256" key="4">
    <source>
        <dbReference type="ARBA" id="ARBA00006206"/>
    </source>
</evidence>
<evidence type="ECO:0000256" key="10">
    <source>
        <dbReference type="ARBA" id="ARBA00023277"/>
    </source>
</evidence>
<evidence type="ECO:0000256" key="3">
    <source>
        <dbReference type="ARBA" id="ARBA00005028"/>
    </source>
</evidence>
<dbReference type="EC" id="5.1.3.3" evidence="6 11"/>
<evidence type="ECO:0000256" key="12">
    <source>
        <dbReference type="PIRSR" id="PIRSR005096-1"/>
    </source>
</evidence>
<comment type="pathway">
    <text evidence="3 11">Carbohydrate metabolism; hexose metabolism.</text>
</comment>
<dbReference type="CDD" id="cd09019">
    <property type="entry name" value="galactose_mutarotase_like"/>
    <property type="match status" value="1"/>
</dbReference>
<evidence type="ECO:0000256" key="2">
    <source>
        <dbReference type="ARBA" id="ARBA00001913"/>
    </source>
</evidence>
<feature type="binding site" evidence="14">
    <location>
        <begin position="168"/>
        <end position="170"/>
    </location>
    <ligand>
        <name>beta-D-galactose</name>
        <dbReference type="ChEBI" id="CHEBI:27667"/>
    </ligand>
</feature>
<dbReference type="GO" id="GO:0005737">
    <property type="term" value="C:cytoplasm"/>
    <property type="evidence" value="ECO:0007669"/>
    <property type="project" value="TreeGrafter"/>
</dbReference>
<comment type="caution">
    <text evidence="15">The sequence shown here is derived from an EMBL/GenBank/DDBJ whole genome shotgun (WGS) entry which is preliminary data.</text>
</comment>
<dbReference type="InterPro" id="IPR014718">
    <property type="entry name" value="GH-type_carb-bd"/>
</dbReference>
<evidence type="ECO:0000256" key="11">
    <source>
        <dbReference type="PIRNR" id="PIRNR005096"/>
    </source>
</evidence>
<comment type="subunit">
    <text evidence="5">Monomer.</text>
</comment>
<dbReference type="GO" id="GO:0033499">
    <property type="term" value="P:galactose catabolic process via UDP-galactose, Leloir pathway"/>
    <property type="evidence" value="ECO:0007669"/>
    <property type="project" value="TreeGrafter"/>
</dbReference>
<dbReference type="AlphaFoldDB" id="A0A934UJG0"/>
<dbReference type="Gene3D" id="2.70.98.10">
    <property type="match status" value="1"/>
</dbReference>
<feature type="active site" description="Proton acceptor" evidence="12">
    <location>
        <position position="290"/>
    </location>
</feature>
<proteinExistence type="inferred from homology"/>
<evidence type="ECO:0000256" key="8">
    <source>
        <dbReference type="ARBA" id="ARBA00022837"/>
    </source>
</evidence>
<dbReference type="SUPFAM" id="SSF74650">
    <property type="entry name" value="Galactose mutarotase-like"/>
    <property type="match status" value="1"/>
</dbReference>
<dbReference type="InterPro" id="IPR008183">
    <property type="entry name" value="Aldose_1/G6P_1-epimerase"/>
</dbReference>
<feature type="binding site" evidence="13">
    <location>
        <position position="229"/>
    </location>
    <ligand>
        <name>beta-D-galactose</name>
        <dbReference type="ChEBI" id="CHEBI:27667"/>
    </ligand>
</feature>
<name>A0A934UJG0_9FLAO</name>
<keyword evidence="16" id="KW-1185">Reference proteome</keyword>
<reference evidence="15" key="1">
    <citation type="submission" date="2020-12" db="EMBL/GenBank/DDBJ databases">
        <title>Bacterial novel species Flavobacterium sp. SE-1-e isolated from soil.</title>
        <authorList>
            <person name="Jung H.-Y."/>
        </authorList>
    </citation>
    <scope>NUCLEOTIDE SEQUENCE</scope>
    <source>
        <strain evidence="15">SE-1-e</strain>
    </source>
</reference>
<gene>
    <name evidence="15" type="ORF">I5M07_05935</name>
</gene>
<dbReference type="RefSeq" id="WP_200105302.1">
    <property type="nucleotide sequence ID" value="NZ_JAEHFV010000002.1"/>
</dbReference>
<keyword evidence="9 11" id="KW-0413">Isomerase</keyword>
<comment type="cofactor">
    <cofactor evidence="2">
        <name>Ca(2+)</name>
        <dbReference type="ChEBI" id="CHEBI:29108"/>
    </cofactor>
</comment>
<dbReference type="GO" id="GO:0006006">
    <property type="term" value="P:glucose metabolic process"/>
    <property type="evidence" value="ECO:0007669"/>
    <property type="project" value="TreeGrafter"/>
</dbReference>
<feature type="active site" description="Proton donor" evidence="12">
    <location>
        <position position="168"/>
    </location>
</feature>
<dbReference type="Proteomes" id="UP000609172">
    <property type="component" value="Unassembled WGS sequence"/>
</dbReference>
<protein>
    <recommendedName>
        <fullName evidence="7 11">Aldose 1-epimerase</fullName>
        <ecNumber evidence="6 11">5.1.3.3</ecNumber>
    </recommendedName>
</protein>
<dbReference type="PANTHER" id="PTHR10091:SF0">
    <property type="entry name" value="GALACTOSE MUTAROTASE"/>
    <property type="match status" value="1"/>
</dbReference>
<dbReference type="PANTHER" id="PTHR10091">
    <property type="entry name" value="ALDOSE-1-EPIMERASE"/>
    <property type="match status" value="1"/>
</dbReference>
<dbReference type="InterPro" id="IPR047215">
    <property type="entry name" value="Galactose_mutarotase-like"/>
</dbReference>
<dbReference type="InterPro" id="IPR018052">
    <property type="entry name" value="Ald1_epimerase_CS"/>
</dbReference>
<evidence type="ECO:0000256" key="14">
    <source>
        <dbReference type="PIRSR" id="PIRSR005096-3"/>
    </source>
</evidence>
<evidence type="ECO:0000313" key="16">
    <source>
        <dbReference type="Proteomes" id="UP000609172"/>
    </source>
</evidence>
<dbReference type="NCBIfam" id="NF008277">
    <property type="entry name" value="PRK11055.1"/>
    <property type="match status" value="1"/>
</dbReference>
<dbReference type="GO" id="GO:0004034">
    <property type="term" value="F:aldose 1-epimerase activity"/>
    <property type="evidence" value="ECO:0007669"/>
    <property type="project" value="UniProtKB-EC"/>
</dbReference>
<dbReference type="Pfam" id="PF01263">
    <property type="entry name" value="Aldose_epim"/>
    <property type="match status" value="1"/>
</dbReference>
<dbReference type="PROSITE" id="PS00545">
    <property type="entry name" value="ALDOSE_1_EPIMERASE"/>
    <property type="match status" value="1"/>
</dbReference>
<evidence type="ECO:0000256" key="5">
    <source>
        <dbReference type="ARBA" id="ARBA00011245"/>
    </source>
</evidence>
<evidence type="ECO:0000256" key="6">
    <source>
        <dbReference type="ARBA" id="ARBA00013185"/>
    </source>
</evidence>
<evidence type="ECO:0000256" key="13">
    <source>
        <dbReference type="PIRSR" id="PIRSR005096-2"/>
    </source>
</evidence>
<dbReference type="InterPro" id="IPR015443">
    <property type="entry name" value="Aldose_1-epimerase"/>
</dbReference>
<organism evidence="15 16">
    <name type="scientific">Flavobacterium agrisoli</name>
    <dbReference type="NCBI Taxonomy" id="2793066"/>
    <lineage>
        <taxon>Bacteria</taxon>
        <taxon>Pseudomonadati</taxon>
        <taxon>Bacteroidota</taxon>
        <taxon>Flavobacteriia</taxon>
        <taxon>Flavobacteriales</taxon>
        <taxon>Flavobacteriaceae</taxon>
        <taxon>Flavobacterium</taxon>
    </lineage>
</organism>
<accession>A0A934UJG0</accession>
<comment type="catalytic activity">
    <reaction evidence="1 11">
        <text>alpha-D-glucose = beta-D-glucose</text>
        <dbReference type="Rhea" id="RHEA:10264"/>
        <dbReference type="ChEBI" id="CHEBI:15903"/>
        <dbReference type="ChEBI" id="CHEBI:17925"/>
        <dbReference type="EC" id="5.1.3.3"/>
    </reaction>
</comment>
<dbReference type="EMBL" id="JAEHFV010000002">
    <property type="protein sequence ID" value="MBK0369375.1"/>
    <property type="molecule type" value="Genomic_DNA"/>
</dbReference>
<dbReference type="GO" id="GO:0030246">
    <property type="term" value="F:carbohydrate binding"/>
    <property type="evidence" value="ECO:0007669"/>
    <property type="project" value="InterPro"/>
</dbReference>
<evidence type="ECO:0000256" key="1">
    <source>
        <dbReference type="ARBA" id="ARBA00001614"/>
    </source>
</evidence>
<sequence>MNNVKEIIISNTNGMKLTISTRGATIIRLQVPNSKQELIDVVVGLQNANRYLEEPYLSTPLYLGSSVGRYAGRISGGSFTIEGIAYPVEHTNGVHLHGGKNGLSEKNWKVKEVTSNKMVLTCFSPHLEEGYPGNLNVGVTYFIDDENRLKITYQATTDAATVINLTNHAYFNLEGSGTILNHELQINSDAILEVDERLIPSGKLVSVSDTVFDVRKPTTINRPAFQGYDDTFVLQKDSPIKASLASAKTNIRMNVYTNQPASVVYTPKEFGKLPFIGGTAFETFPAICFETQNFPDAPNHENFPSALLIPGEKYTNESIFEFTSF</sequence>